<reference evidence="3 4" key="1">
    <citation type="submission" date="2024-05" db="EMBL/GenBank/DDBJ databases">
        <title>Genetic variation in Jamaican populations of the coffee berry borer (Hypothenemus hampei).</title>
        <authorList>
            <person name="Errbii M."/>
            <person name="Myrie A."/>
        </authorList>
    </citation>
    <scope>NUCLEOTIDE SEQUENCE [LARGE SCALE GENOMIC DNA]</scope>
    <source>
        <strain evidence="3">JA-Hopewell-2020-01-JO</strain>
        <tissue evidence="3">Whole body</tissue>
    </source>
</reference>
<comment type="caution">
    <text evidence="3">The sequence shown here is derived from an EMBL/GenBank/DDBJ whole genome shotgun (WGS) entry which is preliminary data.</text>
</comment>
<evidence type="ECO:0000313" key="4">
    <source>
        <dbReference type="Proteomes" id="UP001566132"/>
    </source>
</evidence>
<dbReference type="Gene3D" id="1.25.40.10">
    <property type="entry name" value="Tetratricopeptide repeat domain"/>
    <property type="match status" value="1"/>
</dbReference>
<proteinExistence type="predicted"/>
<feature type="repeat" description="TPR" evidence="1">
    <location>
        <begin position="112"/>
        <end position="145"/>
    </location>
</feature>
<dbReference type="PROSITE" id="PS50005">
    <property type="entry name" value="TPR"/>
    <property type="match status" value="1"/>
</dbReference>
<feature type="domain" description="Tetratricopeptide repeat protein 5 OB fold" evidence="2">
    <location>
        <begin position="328"/>
        <end position="438"/>
    </location>
</feature>
<evidence type="ECO:0000313" key="3">
    <source>
        <dbReference type="EMBL" id="KAL1506730.1"/>
    </source>
</evidence>
<organism evidence="3 4">
    <name type="scientific">Hypothenemus hampei</name>
    <name type="common">Coffee berry borer</name>
    <dbReference type="NCBI Taxonomy" id="57062"/>
    <lineage>
        <taxon>Eukaryota</taxon>
        <taxon>Metazoa</taxon>
        <taxon>Ecdysozoa</taxon>
        <taxon>Arthropoda</taxon>
        <taxon>Hexapoda</taxon>
        <taxon>Insecta</taxon>
        <taxon>Pterygota</taxon>
        <taxon>Neoptera</taxon>
        <taxon>Endopterygota</taxon>
        <taxon>Coleoptera</taxon>
        <taxon>Polyphaga</taxon>
        <taxon>Cucujiformia</taxon>
        <taxon>Curculionidae</taxon>
        <taxon>Scolytinae</taxon>
        <taxon>Hypothenemus</taxon>
    </lineage>
</organism>
<sequence length="449" mass="51074">MSSTDLQKTCDCAEDHHDIIKFLTDVVDQAVYFKDNYFETHSLDDAINRNRDIEALLTKDLQIFKKHENLALQENKPYYYYLKGKLINLGAEYSEEAENLLSKAIKLDAKLVNAWNELGECYCKKPEFPKAKSCFEGAMKEQRNKVSLRSLSIIYRQSTFSNSQKEIIKNLETSIAYAKEAVQLDPQDGLSWETLGNTYVAYFFMVHQKPILLKQSLSAYTQAEKYIVSRSSPHLHYNKAINFKYQEYFKLALESFHEACRYNPLWEVPRQKENELVMYLKNIQELVNKKGKLKPKKLQQIVGSIDVKQLGLYGGEGFVNSVGEKITLKETPYDNLTPGPNENTVILGKVICSIRTEDNVPFTFCSIDKAGSVIVTSVYNLASGKGVIIGDSVAIPEPFLNEVDFVYNGDTFKFKLVRVDMPVILVVNSKKLGCNMQAGVEISIANKFD</sequence>
<keyword evidence="1" id="KW-0802">TPR repeat</keyword>
<protein>
    <recommendedName>
        <fullName evidence="2">Tetratricopeptide repeat protein 5 OB fold domain-containing protein</fullName>
    </recommendedName>
</protein>
<gene>
    <name evidence="3" type="ORF">ABEB36_006037</name>
</gene>
<dbReference type="AlphaFoldDB" id="A0ABD1F097"/>
<evidence type="ECO:0000256" key="1">
    <source>
        <dbReference type="PROSITE-ProRule" id="PRU00339"/>
    </source>
</evidence>
<dbReference type="InterPro" id="IPR011990">
    <property type="entry name" value="TPR-like_helical_dom_sf"/>
</dbReference>
<keyword evidence="4" id="KW-1185">Reference proteome</keyword>
<accession>A0ABD1F097</accession>
<dbReference type="Proteomes" id="UP001566132">
    <property type="component" value="Unassembled WGS sequence"/>
</dbReference>
<dbReference type="Pfam" id="PF16669">
    <property type="entry name" value="TTC5_OB"/>
    <property type="match status" value="1"/>
</dbReference>
<dbReference type="Gene3D" id="2.40.50.550">
    <property type="match status" value="1"/>
</dbReference>
<dbReference type="InterPro" id="IPR038645">
    <property type="entry name" value="TTC5_OB_sf"/>
</dbReference>
<evidence type="ECO:0000259" key="2">
    <source>
        <dbReference type="Pfam" id="PF16669"/>
    </source>
</evidence>
<dbReference type="SUPFAM" id="SSF48452">
    <property type="entry name" value="TPR-like"/>
    <property type="match status" value="2"/>
</dbReference>
<name>A0ABD1F097_HYPHA</name>
<dbReference type="InterPro" id="IPR032076">
    <property type="entry name" value="TTC5_OB"/>
</dbReference>
<dbReference type="EMBL" id="JBDJPC010000004">
    <property type="protein sequence ID" value="KAL1506730.1"/>
    <property type="molecule type" value="Genomic_DNA"/>
</dbReference>
<dbReference type="InterPro" id="IPR019734">
    <property type="entry name" value="TPR_rpt"/>
</dbReference>